<dbReference type="Pfam" id="PF00211">
    <property type="entry name" value="Guanylate_cyc"/>
    <property type="match status" value="2"/>
</dbReference>
<dbReference type="SUPFAM" id="SSF55073">
    <property type="entry name" value="Nucleotide cyclase"/>
    <property type="match status" value="2"/>
</dbReference>
<keyword evidence="7" id="KW-0547">Nucleotide-binding</keyword>
<dbReference type="Proteomes" id="UP000494165">
    <property type="component" value="Unassembled WGS sequence"/>
</dbReference>
<keyword evidence="5 16" id="KW-0812">Transmembrane</keyword>
<feature type="compositionally biased region" description="Polar residues" evidence="15">
    <location>
        <begin position="589"/>
        <end position="617"/>
    </location>
</feature>
<keyword evidence="11" id="KW-0115">cAMP biosynthesis</keyword>
<feature type="domain" description="Guanylate cyclase" evidence="17">
    <location>
        <begin position="346"/>
        <end position="473"/>
    </location>
</feature>
<reference evidence="18 19" key="1">
    <citation type="submission" date="2020-04" db="EMBL/GenBank/DDBJ databases">
        <authorList>
            <person name="Alioto T."/>
            <person name="Alioto T."/>
            <person name="Gomez Garrido J."/>
        </authorList>
    </citation>
    <scope>NUCLEOTIDE SEQUENCE [LARGE SCALE GENOMIC DNA]</scope>
</reference>
<dbReference type="InterPro" id="IPR029787">
    <property type="entry name" value="Nucleotide_cyclase"/>
</dbReference>
<keyword evidence="8" id="KW-0067">ATP-binding</keyword>
<keyword evidence="12 16" id="KW-0472">Membrane</keyword>
<dbReference type="InterPro" id="IPR018297">
    <property type="entry name" value="A/G_cyclase_CS"/>
</dbReference>
<keyword evidence="10 16" id="KW-1133">Transmembrane helix</keyword>
<evidence type="ECO:0000256" key="14">
    <source>
        <dbReference type="RuleBase" id="RU000405"/>
    </source>
</evidence>
<feature type="transmembrane region" description="Helical" evidence="16">
    <location>
        <begin position="890"/>
        <end position="909"/>
    </location>
</feature>
<feature type="transmembrane region" description="Helical" evidence="16">
    <location>
        <begin position="863"/>
        <end position="883"/>
    </location>
</feature>
<evidence type="ECO:0000256" key="12">
    <source>
        <dbReference type="ARBA" id="ARBA00023136"/>
    </source>
</evidence>
<dbReference type="EMBL" id="CADEPI010000049">
    <property type="protein sequence ID" value="CAB3369943.1"/>
    <property type="molecule type" value="Genomic_DNA"/>
</dbReference>
<dbReference type="CDD" id="cd07302">
    <property type="entry name" value="CHD"/>
    <property type="match status" value="2"/>
</dbReference>
<dbReference type="PANTHER" id="PTHR45627:SF8">
    <property type="entry name" value="ADENYLATE CYCLASE TYPE 9"/>
    <property type="match status" value="1"/>
</dbReference>
<feature type="transmembrane region" description="Helical" evidence="16">
    <location>
        <begin position="150"/>
        <end position="168"/>
    </location>
</feature>
<evidence type="ECO:0000256" key="9">
    <source>
        <dbReference type="ARBA" id="ARBA00022842"/>
    </source>
</evidence>
<feature type="transmembrane region" description="Helical" evidence="16">
    <location>
        <begin position="835"/>
        <end position="857"/>
    </location>
</feature>
<comment type="cofactor">
    <cofactor evidence="2">
        <name>Mg(2+)</name>
        <dbReference type="ChEBI" id="CHEBI:18420"/>
    </cofactor>
</comment>
<evidence type="ECO:0000256" key="11">
    <source>
        <dbReference type="ARBA" id="ARBA00022998"/>
    </source>
</evidence>
<gene>
    <name evidence="18" type="ORF">CLODIP_2_CD14664</name>
</gene>
<organism evidence="18 19">
    <name type="scientific">Cloeon dipterum</name>
    <dbReference type="NCBI Taxonomy" id="197152"/>
    <lineage>
        <taxon>Eukaryota</taxon>
        <taxon>Metazoa</taxon>
        <taxon>Ecdysozoa</taxon>
        <taxon>Arthropoda</taxon>
        <taxon>Hexapoda</taxon>
        <taxon>Insecta</taxon>
        <taxon>Pterygota</taxon>
        <taxon>Palaeoptera</taxon>
        <taxon>Ephemeroptera</taxon>
        <taxon>Pisciforma</taxon>
        <taxon>Baetidae</taxon>
        <taxon>Cloeon</taxon>
    </lineage>
</organism>
<keyword evidence="13 14" id="KW-0456">Lyase</keyword>
<dbReference type="GO" id="GO:0046872">
    <property type="term" value="F:metal ion binding"/>
    <property type="evidence" value="ECO:0007669"/>
    <property type="project" value="UniProtKB-KW"/>
</dbReference>
<dbReference type="PANTHER" id="PTHR45627">
    <property type="entry name" value="ADENYLATE CYCLASE TYPE 1"/>
    <property type="match status" value="1"/>
</dbReference>
<comment type="catalytic activity">
    <reaction evidence="1">
        <text>ATP = 3',5'-cyclic AMP + diphosphate</text>
        <dbReference type="Rhea" id="RHEA:15389"/>
        <dbReference type="ChEBI" id="CHEBI:30616"/>
        <dbReference type="ChEBI" id="CHEBI:33019"/>
        <dbReference type="ChEBI" id="CHEBI:58165"/>
        <dbReference type="EC" id="4.6.1.1"/>
    </reaction>
</comment>
<evidence type="ECO:0000313" key="19">
    <source>
        <dbReference type="Proteomes" id="UP000494165"/>
    </source>
</evidence>
<feature type="transmembrane region" description="Helical" evidence="16">
    <location>
        <begin position="118"/>
        <end position="138"/>
    </location>
</feature>
<dbReference type="GO" id="GO:0004016">
    <property type="term" value="F:adenylate cyclase activity"/>
    <property type="evidence" value="ECO:0007669"/>
    <property type="project" value="UniProtKB-EC"/>
</dbReference>
<keyword evidence="9" id="KW-0460">Magnesium</keyword>
<accession>A0A8S1CKG7</accession>
<dbReference type="Gene3D" id="3.30.70.1230">
    <property type="entry name" value="Nucleotide cyclase"/>
    <property type="match status" value="2"/>
</dbReference>
<dbReference type="InterPro" id="IPR001054">
    <property type="entry name" value="A/G_cyclase"/>
</dbReference>
<dbReference type="OrthoDB" id="10035433at2759"/>
<dbReference type="EC" id="4.6.1.1" evidence="4"/>
<feature type="transmembrane region" description="Helical" evidence="16">
    <location>
        <begin position="231"/>
        <end position="250"/>
    </location>
</feature>
<comment type="similarity">
    <text evidence="14">Belongs to the adenylyl cyclase class-4/guanylyl cyclase family.</text>
</comment>
<evidence type="ECO:0000313" key="18">
    <source>
        <dbReference type="EMBL" id="CAB3369943.1"/>
    </source>
</evidence>
<feature type="domain" description="Guanylate cyclase" evidence="17">
    <location>
        <begin position="1026"/>
        <end position="1166"/>
    </location>
</feature>
<evidence type="ECO:0000256" key="6">
    <source>
        <dbReference type="ARBA" id="ARBA00022723"/>
    </source>
</evidence>
<dbReference type="InterPro" id="IPR032628">
    <property type="entry name" value="AC_N"/>
</dbReference>
<feature type="transmembrane region" description="Helical" evidence="16">
    <location>
        <begin position="802"/>
        <end position="823"/>
    </location>
</feature>
<dbReference type="GO" id="GO:0006171">
    <property type="term" value="P:cAMP biosynthetic process"/>
    <property type="evidence" value="ECO:0007669"/>
    <property type="project" value="UniProtKB-KW"/>
</dbReference>
<evidence type="ECO:0000256" key="7">
    <source>
        <dbReference type="ARBA" id="ARBA00022741"/>
    </source>
</evidence>
<feature type="region of interest" description="Disordered" evidence="15">
    <location>
        <begin position="589"/>
        <end position="650"/>
    </location>
</feature>
<keyword evidence="6" id="KW-0479">Metal-binding</keyword>
<evidence type="ECO:0000256" key="8">
    <source>
        <dbReference type="ARBA" id="ARBA00022840"/>
    </source>
</evidence>
<evidence type="ECO:0000256" key="2">
    <source>
        <dbReference type="ARBA" id="ARBA00001946"/>
    </source>
</evidence>
<evidence type="ECO:0000256" key="4">
    <source>
        <dbReference type="ARBA" id="ARBA00012201"/>
    </source>
</evidence>
<dbReference type="SMART" id="SM00044">
    <property type="entry name" value="CYCc"/>
    <property type="match status" value="2"/>
</dbReference>
<evidence type="ECO:0000256" key="3">
    <source>
        <dbReference type="ARBA" id="ARBA00004141"/>
    </source>
</evidence>
<comment type="subcellular location">
    <subcellularLocation>
        <location evidence="3">Membrane</location>
        <topology evidence="3">Multi-pass membrane protein</topology>
    </subcellularLocation>
</comment>
<dbReference type="GO" id="GO:0007189">
    <property type="term" value="P:adenylate cyclase-activating G protein-coupled receptor signaling pathway"/>
    <property type="evidence" value="ECO:0007669"/>
    <property type="project" value="TreeGrafter"/>
</dbReference>
<proteinExistence type="inferred from homology"/>
<sequence>MRHKNEMKSARVEVPGAPAEDEDGVQISLAPYLQTYLANGGRCSDGSQRRLSSCLPTLFERASDTWWDPRFDSEVLEGQFWRSSFPQIRERFQLCLAYLFLGSLLWMGYFGVVRTPHWIIILPVLGLVLLMLAAAFALSRNQHFQGHYQLVSAVVILSSCLFSLLFIVPEARELAVDLTPVGLFSLCVELLLILYTMVPLRLHACVLIGVGYSLAFEALTIYFIRPDAATVVSHVILHICIHIIGIHILVMTTVRMRGTFVKVGQSLLVRQQLENEKQLKEKMILSLMPSKVAEWLLKEGHSEEDETLEEEGGSILRKVSTPRTSNPGDIRSLFRPFNMHCMDNVSILFADIVGFTRMSSNKTAEQLVSLLNDLFERFDDLCARHGCEKISTLGDCYYCVSGCPLPRPDHAVCCVEMGLSMIVAIQAFDRDRNEEVNMRVGVHTGTVLCGIVGTRRFKFDVWSNDVTLANRMESTGQPGKVHISEATSKYLNDMYVLKEGDQVQDMKTYFIVNRKADLSPRRHQGISPAPLTRSTLKATSLPSILDSEQEMDEEPLEEIKALTPQSLPDEIQEETTFWKWPAKSKSQDKLTNAKNSVTISPTKSKQGGSEFVSTSPVRQLKVPTTEDQLSTSPSINSRKDSGIRSNSRRSSIQQQIYMMNGLAQNNVMGHRVSGYYTSSQDSIADPDGEKIKIEDTEFQWNKIRKLSDLQMIRCVQEHSIDPNDACYFSKKPLNRLTLFFKDAPMERDYRMLAHCADTSKITAPNTLASARLNTYLDLMVALLVFSLMAIGLSALFGFQHTAFVITLALAAAICFSVLTWGAFRLICPKRPALCWYPWHVFGAVVLSLPALAVLTNFHCNSLFSAQVVQPYCLLMLVALVHFCNFTQLNCWMKSAIAAVMAATFLALVAHSPGCDLNAAAFNSTAGANSTDVEDGQMVLGSAEQLFRQEVYVDIFLLLLLIVLLNREFEISFRLSFHGNALAATDRARVQATKNQVDWLLHNIIPRHVAEQIKSKAMYSENHRQVGILFASIVNFNEMYDESYLGGREYLRVLNELISDFDELLHKSEFKNVEKIKTIGSTYMAASGLNPKLRAANGHQHHHLFELVEFARAMQRVVADFNKDLLEFKLVLRIGYNHGDVTAGVIGTTKLYYDIWGDAVNIASRMDSTGVRERIQVGESCLPELAERYQFEPRGSIYVKGKDNMRVFLLKDEDS</sequence>
<evidence type="ECO:0000256" key="15">
    <source>
        <dbReference type="SAM" id="MobiDB-lite"/>
    </source>
</evidence>
<dbReference type="FunFam" id="3.30.70.1230:FF:000008">
    <property type="entry name" value="Adenylate cyclase type 9"/>
    <property type="match status" value="1"/>
</dbReference>
<name>A0A8S1CKG7_9INSE</name>
<feature type="transmembrane region" description="Helical" evidence="16">
    <location>
        <begin position="202"/>
        <end position="225"/>
    </location>
</feature>
<dbReference type="GO" id="GO:0005524">
    <property type="term" value="F:ATP binding"/>
    <property type="evidence" value="ECO:0007669"/>
    <property type="project" value="UniProtKB-KW"/>
</dbReference>
<protein>
    <recommendedName>
        <fullName evidence="4">adenylate cyclase</fullName>
        <ecNumber evidence="4">4.6.1.1</ecNumber>
    </recommendedName>
</protein>
<dbReference type="PROSITE" id="PS00452">
    <property type="entry name" value="GUANYLATE_CYCLASE_1"/>
    <property type="match status" value="2"/>
</dbReference>
<evidence type="ECO:0000256" key="13">
    <source>
        <dbReference type="ARBA" id="ARBA00023239"/>
    </source>
</evidence>
<comment type="caution">
    <text evidence="18">The sequence shown here is derived from an EMBL/GenBank/DDBJ whole genome shotgun (WGS) entry which is preliminary data.</text>
</comment>
<feature type="transmembrane region" description="Helical" evidence="16">
    <location>
        <begin position="775"/>
        <end position="796"/>
    </location>
</feature>
<dbReference type="Pfam" id="PF16214">
    <property type="entry name" value="AC_N"/>
    <property type="match status" value="1"/>
</dbReference>
<evidence type="ECO:0000256" key="1">
    <source>
        <dbReference type="ARBA" id="ARBA00001593"/>
    </source>
</evidence>
<feature type="compositionally biased region" description="Polar residues" evidence="15">
    <location>
        <begin position="625"/>
        <end position="636"/>
    </location>
</feature>
<evidence type="ECO:0000256" key="5">
    <source>
        <dbReference type="ARBA" id="ARBA00022692"/>
    </source>
</evidence>
<dbReference type="GO" id="GO:0035556">
    <property type="term" value="P:intracellular signal transduction"/>
    <property type="evidence" value="ECO:0007669"/>
    <property type="project" value="InterPro"/>
</dbReference>
<keyword evidence="19" id="KW-1185">Reference proteome</keyword>
<dbReference type="AlphaFoldDB" id="A0A8S1CKG7"/>
<evidence type="ECO:0000259" key="17">
    <source>
        <dbReference type="PROSITE" id="PS50125"/>
    </source>
</evidence>
<evidence type="ECO:0000256" key="16">
    <source>
        <dbReference type="SAM" id="Phobius"/>
    </source>
</evidence>
<dbReference type="GO" id="GO:0005886">
    <property type="term" value="C:plasma membrane"/>
    <property type="evidence" value="ECO:0007669"/>
    <property type="project" value="TreeGrafter"/>
</dbReference>
<feature type="transmembrane region" description="Helical" evidence="16">
    <location>
        <begin position="92"/>
        <end position="112"/>
    </location>
</feature>
<dbReference type="PROSITE" id="PS50125">
    <property type="entry name" value="GUANYLATE_CYCLASE_2"/>
    <property type="match status" value="2"/>
</dbReference>
<feature type="transmembrane region" description="Helical" evidence="16">
    <location>
        <begin position="174"/>
        <end position="195"/>
    </location>
</feature>
<evidence type="ECO:0000256" key="10">
    <source>
        <dbReference type="ARBA" id="ARBA00022989"/>
    </source>
</evidence>